<sequence length="135" mass="14415">MASGVQETISLEGSGNGPSDKGTHWQEAPPPKKAKFKREWRRRNSSNANDCSSLSGNGYFSNSNIAPKGHNDLCQSMSTILVDAPCRDVSKGKAPQIENNASNPSPSMPTVDSSRLLGAPHPSLALDTIRSDIHT</sequence>
<evidence type="ECO:0000313" key="3">
    <source>
        <dbReference type="Proteomes" id="UP000017836"/>
    </source>
</evidence>
<evidence type="ECO:0000313" key="2">
    <source>
        <dbReference type="EMBL" id="ERN17999.1"/>
    </source>
</evidence>
<feature type="region of interest" description="Disordered" evidence="1">
    <location>
        <begin position="90"/>
        <end position="122"/>
    </location>
</feature>
<feature type="compositionally biased region" description="Basic residues" evidence="1">
    <location>
        <begin position="32"/>
        <end position="44"/>
    </location>
</feature>
<evidence type="ECO:0000256" key="1">
    <source>
        <dbReference type="SAM" id="MobiDB-lite"/>
    </source>
</evidence>
<protein>
    <submittedName>
        <fullName evidence="2">Uncharacterized protein</fullName>
    </submittedName>
</protein>
<proteinExistence type="predicted"/>
<reference evidence="3" key="1">
    <citation type="journal article" date="2013" name="Science">
        <title>The Amborella genome and the evolution of flowering plants.</title>
        <authorList>
            <consortium name="Amborella Genome Project"/>
        </authorList>
    </citation>
    <scope>NUCLEOTIDE SEQUENCE [LARGE SCALE GENOMIC DNA]</scope>
</reference>
<feature type="compositionally biased region" description="Polar residues" evidence="1">
    <location>
        <begin position="1"/>
        <end position="13"/>
    </location>
</feature>
<dbReference type="HOGENOM" id="CLU_1888566_0_0_1"/>
<feature type="compositionally biased region" description="Polar residues" evidence="1">
    <location>
        <begin position="97"/>
        <end position="113"/>
    </location>
</feature>
<feature type="region of interest" description="Disordered" evidence="1">
    <location>
        <begin position="1"/>
        <end position="68"/>
    </location>
</feature>
<feature type="compositionally biased region" description="Polar residues" evidence="1">
    <location>
        <begin position="45"/>
        <end position="65"/>
    </location>
</feature>
<dbReference type="Proteomes" id="UP000017836">
    <property type="component" value="Unassembled WGS sequence"/>
</dbReference>
<dbReference type="Gramene" id="ERN17999">
    <property type="protein sequence ID" value="ERN17999"/>
    <property type="gene ID" value="AMTR_s00046p00144310"/>
</dbReference>
<accession>U5D6D5</accession>
<organism evidence="2 3">
    <name type="scientific">Amborella trichopoda</name>
    <dbReference type="NCBI Taxonomy" id="13333"/>
    <lineage>
        <taxon>Eukaryota</taxon>
        <taxon>Viridiplantae</taxon>
        <taxon>Streptophyta</taxon>
        <taxon>Embryophyta</taxon>
        <taxon>Tracheophyta</taxon>
        <taxon>Spermatophyta</taxon>
        <taxon>Magnoliopsida</taxon>
        <taxon>Amborellales</taxon>
        <taxon>Amborellaceae</taxon>
        <taxon>Amborella</taxon>
    </lineage>
</organism>
<keyword evidence="3" id="KW-1185">Reference proteome</keyword>
<gene>
    <name evidence="2" type="ORF">AMTR_s00046p00144310</name>
</gene>
<dbReference type="EMBL" id="KI392290">
    <property type="protein sequence ID" value="ERN17999.1"/>
    <property type="molecule type" value="Genomic_DNA"/>
</dbReference>
<name>U5D6D5_AMBTC</name>
<dbReference type="AlphaFoldDB" id="U5D6D5"/>